<dbReference type="InterPro" id="IPR029055">
    <property type="entry name" value="Ntn_hydrolases_N"/>
</dbReference>
<keyword evidence="3" id="KW-0812">Transmembrane</keyword>
<evidence type="ECO:0000256" key="4">
    <source>
        <dbReference type="SAM" id="SignalP"/>
    </source>
</evidence>
<keyword evidence="2" id="KW-0378">Hydrolase</keyword>
<keyword evidence="7" id="KW-1185">Reference proteome</keyword>
<gene>
    <name evidence="6" type="ORF">Poli38472_013707</name>
</gene>
<name>A0A8K1FHQ0_PYTOL</name>
<evidence type="ECO:0000256" key="1">
    <source>
        <dbReference type="ARBA" id="ARBA00006625"/>
    </source>
</evidence>
<reference evidence="6" key="1">
    <citation type="submission" date="2019-03" db="EMBL/GenBank/DDBJ databases">
        <title>Long read genome sequence of the mycoparasitic Pythium oligandrum ATCC 38472 isolated from sugarbeet rhizosphere.</title>
        <authorList>
            <person name="Gaulin E."/>
        </authorList>
    </citation>
    <scope>NUCLEOTIDE SEQUENCE</scope>
    <source>
        <strain evidence="6">ATCC 38472_TT</strain>
    </source>
</reference>
<dbReference type="AlphaFoldDB" id="A0A8K1FHQ0"/>
<proteinExistence type="inferred from homology"/>
<protein>
    <recommendedName>
        <fullName evidence="5">Choloylglycine hydrolase/NAAA C-terminal domain-containing protein</fullName>
    </recommendedName>
</protein>
<evidence type="ECO:0000313" key="7">
    <source>
        <dbReference type="Proteomes" id="UP000794436"/>
    </source>
</evidence>
<dbReference type="Pfam" id="PF02275">
    <property type="entry name" value="CBAH"/>
    <property type="match status" value="1"/>
</dbReference>
<evidence type="ECO:0000256" key="3">
    <source>
        <dbReference type="SAM" id="Phobius"/>
    </source>
</evidence>
<sequence>MRGVALVLAASLSVAAACSDFLLNTSIPSNVISARTMDFVVDLKTVVEVIPRGTKFQELPVFDCVECSDYAWESKYGFVAFNSFGLNLAADGLNERGLSAAWLYLIATEYPTPQYNESNVKDPVKPIVASVCSYLLGNYATVDEVRDGLKTIQIAEFDERIQIPILHSTSLGRVPLHVSIHDAQGKSLVIEFLQGQTKVYDNINHVLTNDPPLLDQLTSLQANGLETIPGGYGSTERFVRASVLNHRAPGGYTNDFAGASYMAGTEEQRGVSDALHIINTVVRPPVGEATEWSVVRDHARRKLYIQSTQNQLLRMIDLNQLDFSNSSSRHLIPITFGPWFLDVTKALKNKATTAKTVDLPPRTQLEQMLEHLLHNEPTPKDGSQVEQFETIALELTQPMAPGASSSAGFLLGVVCGAGLAVALMAVSNAATDYRRHSYRRIPDPETIHFASA</sequence>
<dbReference type="OrthoDB" id="63199at2759"/>
<evidence type="ECO:0000259" key="5">
    <source>
        <dbReference type="Pfam" id="PF02275"/>
    </source>
</evidence>
<dbReference type="Gene3D" id="3.60.60.10">
    <property type="entry name" value="Penicillin V Acylase, Chain A"/>
    <property type="match status" value="1"/>
</dbReference>
<accession>A0A8K1FHQ0</accession>
<evidence type="ECO:0000256" key="2">
    <source>
        <dbReference type="ARBA" id="ARBA00022801"/>
    </source>
</evidence>
<feature type="transmembrane region" description="Helical" evidence="3">
    <location>
        <begin position="407"/>
        <end position="430"/>
    </location>
</feature>
<dbReference type="Proteomes" id="UP000794436">
    <property type="component" value="Unassembled WGS sequence"/>
</dbReference>
<dbReference type="GO" id="GO:0016787">
    <property type="term" value="F:hydrolase activity"/>
    <property type="evidence" value="ECO:0007669"/>
    <property type="project" value="UniProtKB-KW"/>
</dbReference>
<dbReference type="EMBL" id="SPLM01000077">
    <property type="protein sequence ID" value="TMW61244.1"/>
    <property type="molecule type" value="Genomic_DNA"/>
</dbReference>
<keyword evidence="4" id="KW-0732">Signal</keyword>
<feature type="domain" description="Choloylglycine hydrolase/NAAA C-terminal" evidence="5">
    <location>
        <begin position="21"/>
        <end position="323"/>
    </location>
</feature>
<comment type="caution">
    <text evidence="6">The sequence shown here is derived from an EMBL/GenBank/DDBJ whole genome shotgun (WGS) entry which is preliminary data.</text>
</comment>
<organism evidence="6 7">
    <name type="scientific">Pythium oligandrum</name>
    <name type="common">Mycoparasitic fungus</name>
    <dbReference type="NCBI Taxonomy" id="41045"/>
    <lineage>
        <taxon>Eukaryota</taxon>
        <taxon>Sar</taxon>
        <taxon>Stramenopiles</taxon>
        <taxon>Oomycota</taxon>
        <taxon>Peronosporomycetes</taxon>
        <taxon>Pythiales</taxon>
        <taxon>Pythiaceae</taxon>
        <taxon>Pythium</taxon>
    </lineage>
</organism>
<dbReference type="PROSITE" id="PS51257">
    <property type="entry name" value="PROKAR_LIPOPROTEIN"/>
    <property type="match status" value="1"/>
</dbReference>
<dbReference type="PANTHER" id="PTHR35527:SF2">
    <property type="entry name" value="HYDROLASE"/>
    <property type="match status" value="1"/>
</dbReference>
<evidence type="ECO:0000313" key="6">
    <source>
        <dbReference type="EMBL" id="TMW61244.1"/>
    </source>
</evidence>
<feature type="chain" id="PRO_5035475325" description="Choloylglycine hydrolase/NAAA C-terminal domain-containing protein" evidence="4">
    <location>
        <begin position="18"/>
        <end position="452"/>
    </location>
</feature>
<dbReference type="InterPro" id="IPR029132">
    <property type="entry name" value="CBAH/NAAA_C"/>
</dbReference>
<feature type="signal peptide" evidence="4">
    <location>
        <begin position="1"/>
        <end position="17"/>
    </location>
</feature>
<keyword evidence="3" id="KW-0472">Membrane</keyword>
<comment type="similarity">
    <text evidence="1">Belongs to the peptidase C59 family.</text>
</comment>
<dbReference type="SUPFAM" id="SSF56235">
    <property type="entry name" value="N-terminal nucleophile aminohydrolases (Ntn hydrolases)"/>
    <property type="match status" value="1"/>
</dbReference>
<dbReference type="InterPro" id="IPR052193">
    <property type="entry name" value="Peptidase_C59"/>
</dbReference>
<keyword evidence="3" id="KW-1133">Transmembrane helix</keyword>
<dbReference type="PANTHER" id="PTHR35527">
    <property type="entry name" value="CHOLOYLGLYCINE HYDROLASE"/>
    <property type="match status" value="1"/>
</dbReference>